<dbReference type="GO" id="GO:0005783">
    <property type="term" value="C:endoplasmic reticulum"/>
    <property type="evidence" value="ECO:0007669"/>
    <property type="project" value="TreeGrafter"/>
</dbReference>
<dbReference type="OrthoDB" id="342981at2759"/>
<evidence type="ECO:0000256" key="1">
    <source>
        <dbReference type="ARBA" id="ARBA00004211"/>
    </source>
</evidence>
<evidence type="ECO:0000256" key="9">
    <source>
        <dbReference type="SAM" id="Coils"/>
    </source>
</evidence>
<name>A0A1G4KNP8_9SACH</name>
<comment type="subcellular location">
    <subcellularLocation>
        <location evidence="1">Membrane</location>
        <topology evidence="1">Single-pass type IV membrane protein</topology>
    </subcellularLocation>
</comment>
<dbReference type="EMBL" id="LT598447">
    <property type="protein sequence ID" value="SCV06190.1"/>
    <property type="molecule type" value="Genomic_DNA"/>
</dbReference>
<dbReference type="Pfam" id="PF10496">
    <property type="entry name" value="Syntaxin-18_N"/>
    <property type="match status" value="1"/>
</dbReference>
<dbReference type="Gene3D" id="1.20.5.110">
    <property type="match status" value="1"/>
</dbReference>
<dbReference type="PROSITE" id="PS50192">
    <property type="entry name" value="T_SNARE"/>
    <property type="match status" value="1"/>
</dbReference>
<dbReference type="InterPro" id="IPR000727">
    <property type="entry name" value="T_SNARE_dom"/>
</dbReference>
<comment type="similarity">
    <text evidence="2">Belongs to the syntaxin family.</text>
</comment>
<dbReference type="PANTHER" id="PTHR15959:SF0">
    <property type="entry name" value="SYNTAXIN-18"/>
    <property type="match status" value="1"/>
</dbReference>
<evidence type="ECO:0000256" key="3">
    <source>
        <dbReference type="ARBA" id="ARBA00022448"/>
    </source>
</evidence>
<dbReference type="AlphaFoldDB" id="A0A1G4KNP8"/>
<keyword evidence="7 9" id="KW-0175">Coiled coil</keyword>
<organism evidence="12 13">
    <name type="scientific">Lachancea nothofagi CBS 11611</name>
    <dbReference type="NCBI Taxonomy" id="1266666"/>
    <lineage>
        <taxon>Eukaryota</taxon>
        <taxon>Fungi</taxon>
        <taxon>Dikarya</taxon>
        <taxon>Ascomycota</taxon>
        <taxon>Saccharomycotina</taxon>
        <taxon>Saccharomycetes</taxon>
        <taxon>Saccharomycetales</taxon>
        <taxon>Saccharomycetaceae</taxon>
        <taxon>Lachancea</taxon>
    </lineage>
</organism>
<evidence type="ECO:0000256" key="6">
    <source>
        <dbReference type="ARBA" id="ARBA00022989"/>
    </source>
</evidence>
<evidence type="ECO:0000256" key="5">
    <source>
        <dbReference type="ARBA" id="ARBA00022927"/>
    </source>
</evidence>
<keyword evidence="5" id="KW-0653">Protein transport</keyword>
<reference evidence="13" key="1">
    <citation type="submission" date="2016-03" db="EMBL/GenBank/DDBJ databases">
        <authorList>
            <person name="Devillers Hugo."/>
        </authorList>
    </citation>
    <scope>NUCLEOTIDE SEQUENCE [LARGE SCALE GENOMIC DNA]</scope>
</reference>
<evidence type="ECO:0000256" key="4">
    <source>
        <dbReference type="ARBA" id="ARBA00022692"/>
    </source>
</evidence>
<dbReference type="GO" id="GO:0031201">
    <property type="term" value="C:SNARE complex"/>
    <property type="evidence" value="ECO:0007669"/>
    <property type="project" value="TreeGrafter"/>
</dbReference>
<evidence type="ECO:0000259" key="11">
    <source>
        <dbReference type="PROSITE" id="PS50192"/>
    </source>
</evidence>
<accession>A0A1G4KNP8</accession>
<dbReference type="SMART" id="SM00397">
    <property type="entry name" value="t_SNARE"/>
    <property type="match status" value="1"/>
</dbReference>
<evidence type="ECO:0000256" key="8">
    <source>
        <dbReference type="ARBA" id="ARBA00023136"/>
    </source>
</evidence>
<feature type="domain" description="T-SNARE coiled-coil homology" evidence="11">
    <location>
        <begin position="236"/>
        <end position="298"/>
    </location>
</feature>
<dbReference type="Proteomes" id="UP000189911">
    <property type="component" value="Chromosome H"/>
</dbReference>
<evidence type="ECO:0000256" key="7">
    <source>
        <dbReference type="ARBA" id="ARBA00023054"/>
    </source>
</evidence>
<keyword evidence="8 10" id="KW-0472">Membrane</keyword>
<evidence type="ECO:0000313" key="13">
    <source>
        <dbReference type="Proteomes" id="UP000189911"/>
    </source>
</evidence>
<feature type="coiled-coil region" evidence="9">
    <location>
        <begin position="203"/>
        <end position="245"/>
    </location>
</feature>
<keyword evidence="4 10" id="KW-0812">Transmembrane</keyword>
<dbReference type="PANTHER" id="PTHR15959">
    <property type="entry name" value="SYNTAXIN-18"/>
    <property type="match status" value="1"/>
</dbReference>
<evidence type="ECO:0000256" key="2">
    <source>
        <dbReference type="ARBA" id="ARBA00009063"/>
    </source>
</evidence>
<keyword evidence="3" id="KW-0813">Transport</keyword>
<keyword evidence="13" id="KW-1185">Reference proteome</keyword>
<protein>
    <submittedName>
        <fullName evidence="12">LANO_0H24080g1_1</fullName>
    </submittedName>
</protein>
<keyword evidence="6 10" id="KW-1133">Transmembrane helix</keyword>
<evidence type="ECO:0000313" key="12">
    <source>
        <dbReference type="EMBL" id="SCV06190.1"/>
    </source>
</evidence>
<gene>
    <name evidence="12" type="ORF">LANO_0H24080G</name>
</gene>
<evidence type="ECO:0000256" key="10">
    <source>
        <dbReference type="SAM" id="Phobius"/>
    </source>
</evidence>
<dbReference type="InterPro" id="IPR019529">
    <property type="entry name" value="Syntaxin-18_N"/>
</dbReference>
<proteinExistence type="inferred from homology"/>
<sequence length="327" mass="37977">MPDVTPLFKRYVGVFLEDSVVGTRAEGSVYSKPSRKYLVQDTFVKECLDLLKHILELQKVVSSIKSQYESESELSEREKNDFDTEVRLLIQQYFDKLKFLEKYEKKRQDVIQRQYFGDSEGDLMSLFRHRDEGLALFHSTNNKHRSGILQSLSMILSSIFSGISRMQQQRLLRQKELESIDFNAQLYNPIQSMVASVSQSPPIETTEEEVQQYEETIGKLSQQQLQILETEHDELLNIKKQELQKVENLSKTMVQITSLQNEIGTHLQSQTQNIFTLLDNHDDVELDIKQGNRQLKKAQKRSGKSAKLIIYLSIFFGILILCLDFIN</sequence>
<dbReference type="GO" id="GO:0006890">
    <property type="term" value="P:retrograde vesicle-mediated transport, Golgi to endoplasmic reticulum"/>
    <property type="evidence" value="ECO:0007669"/>
    <property type="project" value="TreeGrafter"/>
</dbReference>
<dbReference type="GO" id="GO:0015031">
    <property type="term" value="P:protein transport"/>
    <property type="evidence" value="ECO:0007669"/>
    <property type="project" value="UniProtKB-KW"/>
</dbReference>
<feature type="transmembrane region" description="Helical" evidence="10">
    <location>
        <begin position="308"/>
        <end position="326"/>
    </location>
</feature>